<dbReference type="EMBL" id="CAJOBP010097309">
    <property type="protein sequence ID" value="CAF4966009.1"/>
    <property type="molecule type" value="Genomic_DNA"/>
</dbReference>
<comment type="caution">
    <text evidence="3">The sequence shown here is derived from an EMBL/GenBank/DDBJ whole genome shotgun (WGS) entry which is preliminary data.</text>
</comment>
<keyword evidence="1 2" id="KW-1015">Disulfide bond</keyword>
<dbReference type="PROSITE" id="PS50068">
    <property type="entry name" value="LDLRA_2"/>
    <property type="match status" value="1"/>
</dbReference>
<dbReference type="Gene3D" id="4.10.400.10">
    <property type="entry name" value="Low-density Lipoprotein Receptor"/>
    <property type="match status" value="1"/>
</dbReference>
<dbReference type="InterPro" id="IPR036055">
    <property type="entry name" value="LDL_receptor-like_sf"/>
</dbReference>
<dbReference type="SUPFAM" id="SSF57424">
    <property type="entry name" value="LDL receptor-like module"/>
    <property type="match status" value="1"/>
</dbReference>
<dbReference type="InterPro" id="IPR002172">
    <property type="entry name" value="LDrepeatLR_classA_rpt"/>
</dbReference>
<dbReference type="AlphaFoldDB" id="A0A821YSD8"/>
<evidence type="ECO:0000256" key="1">
    <source>
        <dbReference type="ARBA" id="ARBA00023157"/>
    </source>
</evidence>
<feature type="disulfide bond" evidence="2">
    <location>
        <begin position="39"/>
        <end position="54"/>
    </location>
</feature>
<dbReference type="InterPro" id="IPR023415">
    <property type="entry name" value="LDLR_class-A_CS"/>
</dbReference>
<evidence type="ECO:0000256" key="2">
    <source>
        <dbReference type="PROSITE-ProRule" id="PRU00124"/>
    </source>
</evidence>
<dbReference type="CDD" id="cd00112">
    <property type="entry name" value="LDLa"/>
    <property type="match status" value="1"/>
</dbReference>
<proteinExistence type="predicted"/>
<organism evidence="3 4">
    <name type="scientific">Rotaria socialis</name>
    <dbReference type="NCBI Taxonomy" id="392032"/>
    <lineage>
        <taxon>Eukaryota</taxon>
        <taxon>Metazoa</taxon>
        <taxon>Spiralia</taxon>
        <taxon>Gnathifera</taxon>
        <taxon>Rotifera</taxon>
        <taxon>Eurotatoria</taxon>
        <taxon>Bdelloidea</taxon>
        <taxon>Philodinida</taxon>
        <taxon>Philodinidae</taxon>
        <taxon>Rotaria</taxon>
    </lineage>
</organism>
<dbReference type="Proteomes" id="UP000663873">
    <property type="component" value="Unassembled WGS sequence"/>
</dbReference>
<name>A0A821YSD8_9BILA</name>
<dbReference type="PROSITE" id="PS01209">
    <property type="entry name" value="LDLRA_1"/>
    <property type="match status" value="1"/>
</dbReference>
<protein>
    <submittedName>
        <fullName evidence="3">Uncharacterized protein</fullName>
    </submittedName>
</protein>
<accession>A0A821YSD8</accession>
<dbReference type="SMART" id="SM00192">
    <property type="entry name" value="LDLa"/>
    <property type="match status" value="1"/>
</dbReference>
<feature type="non-terminal residue" evidence="3">
    <location>
        <position position="64"/>
    </location>
</feature>
<gene>
    <name evidence="3" type="ORF">UJA718_LOCUS48499</name>
</gene>
<evidence type="ECO:0000313" key="3">
    <source>
        <dbReference type="EMBL" id="CAF4966009.1"/>
    </source>
</evidence>
<reference evidence="3" key="1">
    <citation type="submission" date="2021-02" db="EMBL/GenBank/DDBJ databases">
        <authorList>
            <person name="Nowell W R."/>
        </authorList>
    </citation>
    <scope>NUCLEOTIDE SEQUENCE</scope>
</reference>
<sequence>MFDDFELVNGPCPQMPTNCSIQCDTKAGQRQCIPTSQICDFNRDCLNGEDERLCGYDCTFESGL</sequence>
<keyword evidence="4" id="KW-1185">Reference proteome</keyword>
<evidence type="ECO:0000313" key="4">
    <source>
        <dbReference type="Proteomes" id="UP000663873"/>
    </source>
</evidence>
<comment type="caution">
    <text evidence="2">Lacks conserved residue(s) required for the propagation of feature annotation.</text>
</comment>